<dbReference type="GO" id="GO:0016020">
    <property type="term" value="C:membrane"/>
    <property type="evidence" value="ECO:0007669"/>
    <property type="project" value="TreeGrafter"/>
</dbReference>
<reference evidence="2 3" key="1">
    <citation type="submission" date="2024-03" db="EMBL/GenBank/DDBJ databases">
        <title>The genome assembly and annotation of the cricket Gryllus longicercus Weissman &amp; Gray.</title>
        <authorList>
            <person name="Szrajer S."/>
            <person name="Gray D."/>
            <person name="Ylla G."/>
        </authorList>
    </citation>
    <scope>NUCLEOTIDE SEQUENCE [LARGE SCALE GENOMIC DNA]</scope>
    <source>
        <strain evidence="2">DAG 2021-001</strain>
        <tissue evidence="2">Whole body minus gut</tissue>
    </source>
</reference>
<dbReference type="GO" id="GO:0043171">
    <property type="term" value="P:peptide catabolic process"/>
    <property type="evidence" value="ECO:0007669"/>
    <property type="project" value="TreeGrafter"/>
</dbReference>
<keyword evidence="1" id="KW-0645">Protease</keyword>
<dbReference type="GO" id="GO:0070006">
    <property type="term" value="F:metalloaminopeptidase activity"/>
    <property type="evidence" value="ECO:0007669"/>
    <property type="project" value="TreeGrafter"/>
</dbReference>
<dbReference type="EMBL" id="JAZDUA010000074">
    <property type="protein sequence ID" value="KAK7869430.1"/>
    <property type="molecule type" value="Genomic_DNA"/>
</dbReference>
<gene>
    <name evidence="2" type="ORF">R5R35_008159</name>
</gene>
<keyword evidence="1" id="KW-0378">Hydrolase</keyword>
<evidence type="ECO:0000313" key="3">
    <source>
        <dbReference type="Proteomes" id="UP001378592"/>
    </source>
</evidence>
<dbReference type="PANTHER" id="PTHR11533:SF276">
    <property type="entry name" value="GLUTAMYL AMINOPEPTIDASE"/>
    <property type="match status" value="1"/>
</dbReference>
<evidence type="ECO:0000256" key="1">
    <source>
        <dbReference type="ARBA" id="ARBA00022438"/>
    </source>
</evidence>
<organism evidence="2 3">
    <name type="scientific">Gryllus longicercus</name>
    <dbReference type="NCBI Taxonomy" id="2509291"/>
    <lineage>
        <taxon>Eukaryota</taxon>
        <taxon>Metazoa</taxon>
        <taxon>Ecdysozoa</taxon>
        <taxon>Arthropoda</taxon>
        <taxon>Hexapoda</taxon>
        <taxon>Insecta</taxon>
        <taxon>Pterygota</taxon>
        <taxon>Neoptera</taxon>
        <taxon>Polyneoptera</taxon>
        <taxon>Orthoptera</taxon>
        <taxon>Ensifera</taxon>
        <taxon>Gryllidea</taxon>
        <taxon>Grylloidea</taxon>
        <taxon>Gryllidae</taxon>
        <taxon>Gryllinae</taxon>
        <taxon>Gryllus</taxon>
    </lineage>
</organism>
<proteinExistence type="predicted"/>
<dbReference type="InterPro" id="IPR050344">
    <property type="entry name" value="Peptidase_M1_aminopeptidases"/>
</dbReference>
<dbReference type="GO" id="GO:0005615">
    <property type="term" value="C:extracellular space"/>
    <property type="evidence" value="ECO:0007669"/>
    <property type="project" value="TreeGrafter"/>
</dbReference>
<protein>
    <submittedName>
        <fullName evidence="2">Uncharacterized protein</fullName>
    </submittedName>
</protein>
<comment type="caution">
    <text evidence="2">The sequence shown here is derived from an EMBL/GenBank/DDBJ whole genome shotgun (WGS) entry which is preliminary data.</text>
</comment>
<name>A0AAN9ZCB1_9ORTH</name>
<dbReference type="GO" id="GO:0006508">
    <property type="term" value="P:proteolysis"/>
    <property type="evidence" value="ECO:0007669"/>
    <property type="project" value="TreeGrafter"/>
</dbReference>
<dbReference type="Gene3D" id="3.30.2010.30">
    <property type="match status" value="1"/>
</dbReference>
<keyword evidence="3" id="KW-1185">Reference proteome</keyword>
<dbReference type="GO" id="GO:0008270">
    <property type="term" value="F:zinc ion binding"/>
    <property type="evidence" value="ECO:0007669"/>
    <property type="project" value="TreeGrafter"/>
</dbReference>
<accession>A0AAN9ZCB1</accession>
<evidence type="ECO:0000313" key="2">
    <source>
        <dbReference type="EMBL" id="KAK7869430.1"/>
    </source>
</evidence>
<sequence length="127" mass="13886">MSTYLLAFLVFEQATFPPEGAAGALVRTWARREAVQRGAAALSRDAGQSMLRLMEKYTQLPFADSGLAHAQQVALPDCRARAVESWGLAMAREDALLTKQASPGLFFLFFRICRATSATRLLALLGH</sequence>
<dbReference type="PANTHER" id="PTHR11533">
    <property type="entry name" value="PROTEASE M1 ZINC METALLOPROTEASE"/>
    <property type="match status" value="1"/>
</dbReference>
<dbReference type="AlphaFoldDB" id="A0AAN9ZCB1"/>
<keyword evidence="1" id="KW-0031">Aminopeptidase</keyword>
<dbReference type="GO" id="GO:0042277">
    <property type="term" value="F:peptide binding"/>
    <property type="evidence" value="ECO:0007669"/>
    <property type="project" value="TreeGrafter"/>
</dbReference>
<dbReference type="GO" id="GO:0005737">
    <property type="term" value="C:cytoplasm"/>
    <property type="evidence" value="ECO:0007669"/>
    <property type="project" value="TreeGrafter"/>
</dbReference>
<dbReference type="Proteomes" id="UP001378592">
    <property type="component" value="Unassembled WGS sequence"/>
</dbReference>